<feature type="region of interest" description="Disordered" evidence="2">
    <location>
        <begin position="430"/>
        <end position="454"/>
    </location>
</feature>
<evidence type="ECO:0000313" key="3">
    <source>
        <dbReference type="EMBL" id="GJS81112.1"/>
    </source>
</evidence>
<feature type="compositionally biased region" description="Basic and acidic residues" evidence="2">
    <location>
        <begin position="299"/>
        <end position="325"/>
    </location>
</feature>
<feature type="compositionally biased region" description="Basic and acidic residues" evidence="2">
    <location>
        <begin position="390"/>
        <end position="411"/>
    </location>
</feature>
<gene>
    <name evidence="3" type="ORF">Tco_0747653</name>
</gene>
<proteinExistence type="predicted"/>
<keyword evidence="1" id="KW-0175">Coiled coil</keyword>
<feature type="region of interest" description="Disordered" evidence="2">
    <location>
        <begin position="390"/>
        <end position="417"/>
    </location>
</feature>
<feature type="compositionally biased region" description="Pro residues" evidence="2">
    <location>
        <begin position="162"/>
        <end position="171"/>
    </location>
</feature>
<evidence type="ECO:0008006" key="5">
    <source>
        <dbReference type="Google" id="ProtNLM"/>
    </source>
</evidence>
<feature type="compositionally biased region" description="Basic and acidic residues" evidence="2">
    <location>
        <begin position="264"/>
        <end position="275"/>
    </location>
</feature>
<evidence type="ECO:0000256" key="1">
    <source>
        <dbReference type="SAM" id="Coils"/>
    </source>
</evidence>
<organism evidence="3 4">
    <name type="scientific">Tanacetum coccineum</name>
    <dbReference type="NCBI Taxonomy" id="301880"/>
    <lineage>
        <taxon>Eukaryota</taxon>
        <taxon>Viridiplantae</taxon>
        <taxon>Streptophyta</taxon>
        <taxon>Embryophyta</taxon>
        <taxon>Tracheophyta</taxon>
        <taxon>Spermatophyta</taxon>
        <taxon>Magnoliopsida</taxon>
        <taxon>eudicotyledons</taxon>
        <taxon>Gunneridae</taxon>
        <taxon>Pentapetalae</taxon>
        <taxon>asterids</taxon>
        <taxon>campanulids</taxon>
        <taxon>Asterales</taxon>
        <taxon>Asteraceae</taxon>
        <taxon>Asteroideae</taxon>
        <taxon>Anthemideae</taxon>
        <taxon>Anthemidinae</taxon>
        <taxon>Tanacetum</taxon>
    </lineage>
</organism>
<feature type="compositionally biased region" description="Acidic residues" evidence="2">
    <location>
        <begin position="439"/>
        <end position="451"/>
    </location>
</feature>
<comment type="caution">
    <text evidence="3">The sequence shown here is derived from an EMBL/GenBank/DDBJ whole genome shotgun (WGS) entry which is preliminary data.</text>
</comment>
<feature type="coiled-coil region" evidence="1">
    <location>
        <begin position="460"/>
        <end position="503"/>
    </location>
</feature>
<dbReference type="Proteomes" id="UP001151760">
    <property type="component" value="Unassembled WGS sequence"/>
</dbReference>
<feature type="region of interest" description="Disordered" evidence="2">
    <location>
        <begin position="149"/>
        <end position="205"/>
    </location>
</feature>
<feature type="region of interest" description="Disordered" evidence="2">
    <location>
        <begin position="569"/>
        <end position="611"/>
    </location>
</feature>
<feature type="compositionally biased region" description="Basic residues" evidence="2">
    <location>
        <begin position="596"/>
        <end position="611"/>
    </location>
</feature>
<reference evidence="3" key="2">
    <citation type="submission" date="2022-01" db="EMBL/GenBank/DDBJ databases">
        <authorList>
            <person name="Yamashiro T."/>
            <person name="Shiraishi A."/>
            <person name="Satake H."/>
            <person name="Nakayama K."/>
        </authorList>
    </citation>
    <scope>NUCLEOTIDE SEQUENCE</scope>
</reference>
<accession>A0ABQ4YW36</accession>
<feature type="compositionally biased region" description="Pro residues" evidence="2">
    <location>
        <begin position="356"/>
        <end position="367"/>
    </location>
</feature>
<feature type="region of interest" description="Disordered" evidence="2">
    <location>
        <begin position="245"/>
        <end position="373"/>
    </location>
</feature>
<dbReference type="EMBL" id="BQNB010010723">
    <property type="protein sequence ID" value="GJS81112.1"/>
    <property type="molecule type" value="Genomic_DNA"/>
</dbReference>
<evidence type="ECO:0000313" key="4">
    <source>
        <dbReference type="Proteomes" id="UP001151760"/>
    </source>
</evidence>
<keyword evidence="4" id="KW-1185">Reference proteome</keyword>
<name>A0ABQ4YW36_9ASTR</name>
<evidence type="ECO:0000256" key="2">
    <source>
        <dbReference type="SAM" id="MobiDB-lite"/>
    </source>
</evidence>
<feature type="compositionally biased region" description="Basic and acidic residues" evidence="2">
    <location>
        <begin position="569"/>
        <end position="595"/>
    </location>
</feature>
<sequence>MAGLEFCSKHNMVAYLEKTDRNTEFHQIMDFLTRSSIYYALTVSPIVSTSFVEQFWTTAKSRTVNNISYIYATVAGKPMTISEASIRSDLLFDDTDGIDSLNNQAIFDNIQLTGSKSTSWDQIPTNIATFGKNFLGKVTPLFDSMLVQQTEDEGDASERPSDSPPIPSPPHPSEDQPQIQPDPSPRPSPTTYIPNSILEGSGGNHGEIKDLKAQVKKLKKGVKPLITHHKAWMKTRLARKTSLKKKGVHKEYVSKQGRKSVKTFKGEPSVHKDPAFDDLDDFVDVDDTLDYMETEDVQDERRNEGTEKGNEGTDKGNEGTDKQDGGTDSTKVSTDRQGEGTADQNEGKSVTQTAPTPTPTTPTPITPTPTVFGDDETIAQVLIIMSQNKEKLKEKEKGVEIRNVEETERPRPTSTRSILTLRPLPKIDLKDKGKKRIEEEDESDTESEGITEAEKKFKQLANDEEVARKVQEEWEAEEEKKRLAEEEATKAALSNEYDFIQARLNADKILAEKLQEEERDHVGGKKHSDLKTKSFDEIQVLYEKIKRSDDSFIAIGSAEDEKVIKEMNEQAADASKKRVKKDDSVKGEIKEEEGTRKRKLGKRKKMKSKKRKFTSKDDEELRLCLTIAPDEDKEVDYEILDKKYPIIEWRSEYLTTKPQHDETEEIEDVYLNVVIRSNRQRRYFSTLMAVLSILDRDDICDIYQLVMNRYQDETPEGFDKILWGDLMIMFNQSDNDEFWNAQQRLVIYMLVEKKYPLRKKVLLKMLELKLESKEDSTMALELIRFVKKLIVELEPKDSDGNEEDL</sequence>
<feature type="compositionally biased region" description="Acidic residues" evidence="2">
    <location>
        <begin position="276"/>
        <end position="298"/>
    </location>
</feature>
<protein>
    <recommendedName>
        <fullName evidence="5">Xylulose kinase-1</fullName>
    </recommendedName>
</protein>
<reference evidence="3" key="1">
    <citation type="journal article" date="2022" name="Int. J. Mol. Sci.">
        <title>Draft Genome of Tanacetum Coccineum: Genomic Comparison of Closely Related Tanacetum-Family Plants.</title>
        <authorList>
            <person name="Yamashiro T."/>
            <person name="Shiraishi A."/>
            <person name="Nakayama K."/>
            <person name="Satake H."/>
        </authorList>
    </citation>
    <scope>NUCLEOTIDE SEQUENCE</scope>
</reference>